<dbReference type="Proteomes" id="UP000229239">
    <property type="component" value="Unassembled WGS sequence"/>
</dbReference>
<comment type="caution">
    <text evidence="1">The sequence shown here is derived from an EMBL/GenBank/DDBJ whole genome shotgun (WGS) entry which is preliminary data.</text>
</comment>
<dbReference type="EMBL" id="PEBJ01000001">
    <property type="protein sequence ID" value="PJM77595.1"/>
    <property type="molecule type" value="Genomic_DNA"/>
</dbReference>
<dbReference type="OrthoDB" id="3173471at2"/>
<proteinExistence type="predicted"/>
<evidence type="ECO:0000313" key="1">
    <source>
        <dbReference type="EMBL" id="PJM77595.1"/>
    </source>
</evidence>
<dbReference type="RefSeq" id="WP_100493204.1">
    <property type="nucleotide sequence ID" value="NZ_PEBJ01000001.1"/>
</dbReference>
<keyword evidence="2" id="KW-1185">Reference proteome</keyword>
<name>A0A2M9HL99_9BIFI</name>
<sequence length="332" mass="38173">MGSSIALTELTTVKHQRMKACFEIQQRSSWRPPYALTTSLELQAIELPRFPAKSKVLRDVTFVAVPHANAKYRVRGMKAMVWSFSLDKVVVERQFSCTSPVCTWAMLASYLDLEELIVLADSMMRRDRRLCRARVEDFVAYLDAAESRVQSIRAKGVMAKLFKGYENCRRALILARSGTDSSMESRTRFVPSRYGLDCPQVNYPIFLGSSRKPLYLDMAYPEFKICIEYEGAHHAGQWLNDVRRRQAIEDAGWIYIQVTKLDIGDERAEEALALRITKHIQEVTGKQVALTRRKTILQMCDSRGKRRRPLYEKLRFKPLMPATQLGDESLYG</sequence>
<evidence type="ECO:0000313" key="2">
    <source>
        <dbReference type="Proteomes" id="UP000229239"/>
    </source>
</evidence>
<protein>
    <recommendedName>
        <fullName evidence="3">DUF559 domain-containing protein</fullName>
    </recommendedName>
</protein>
<organism evidence="1 2">
    <name type="scientific">Bifidobacterium felsineum</name>
    <dbReference type="NCBI Taxonomy" id="2045440"/>
    <lineage>
        <taxon>Bacteria</taxon>
        <taxon>Bacillati</taxon>
        <taxon>Actinomycetota</taxon>
        <taxon>Actinomycetes</taxon>
        <taxon>Bifidobacteriales</taxon>
        <taxon>Bifidobacteriaceae</taxon>
        <taxon>Bifidobacterium</taxon>
    </lineage>
</organism>
<evidence type="ECO:0008006" key="3">
    <source>
        <dbReference type="Google" id="ProtNLM"/>
    </source>
</evidence>
<reference evidence="2" key="1">
    <citation type="submission" date="2017-10" db="EMBL/GenBank/DDBJ databases">
        <title>Draft genome sequences of strains TRE 1, TRE 9, TRE H and TRI 7, isolated from tamarins, belonging to four potential novel Bifidobacterium species.</title>
        <authorList>
            <person name="Mattarelli P."/>
            <person name="Modesto M."/>
            <person name="Puglisi E."/>
            <person name="Morelli L."/>
            <person name="Bonetti A."/>
            <person name="Spezio C."/>
            <person name="Sandri C."/>
        </authorList>
    </citation>
    <scope>NUCLEOTIDE SEQUENCE [LARGE SCALE GENOMIC DNA]</scope>
    <source>
        <strain evidence="2">TREH</strain>
    </source>
</reference>
<accession>A0A2M9HL99</accession>
<dbReference type="Gene3D" id="3.40.960.10">
    <property type="entry name" value="VSR Endonuclease"/>
    <property type="match status" value="1"/>
</dbReference>
<dbReference type="AlphaFoldDB" id="A0A2M9HL99"/>
<gene>
    <name evidence="1" type="ORF">CSQ86_00410</name>
</gene>